<evidence type="ECO:0000259" key="1">
    <source>
        <dbReference type="Pfam" id="PF05050"/>
    </source>
</evidence>
<dbReference type="InterPro" id="IPR052514">
    <property type="entry name" value="SAM-dependent_MTase"/>
</dbReference>
<proteinExistence type="predicted"/>
<dbReference type="EMBL" id="JAECZC010000030">
    <property type="protein sequence ID" value="MBH8563900.1"/>
    <property type="molecule type" value="Genomic_DNA"/>
</dbReference>
<sequence length="277" mass="32007">MSNIFIKQIKKIIKKTAFFDKYYYPGSYLHHIYTAIFESHLIERDKKALQFNQSLLVESNLVDTNNLVFDIGANVGLKAEIYSQLGCKVIVVEPDPRNVKVLRKRFNKNKQVTIVDKAVSSKVSVEKIYTHLENPALSTFSSKWRTFLATTNNRNLAPFSASPETYEIQTTTLDSLIHEFGIPIYIKIDVEGYELEVLKGLSSKVKLVSFESNLPEFIEETIESISYLFQIENKALFNYVLGDTKNFELDSWLDHRGIIDLIQSTNLRYMEIYCKME</sequence>
<comment type="caution">
    <text evidence="2">The sequence shown here is derived from an EMBL/GenBank/DDBJ whole genome shotgun (WGS) entry which is preliminary data.</text>
</comment>
<keyword evidence="2" id="KW-0808">Transferase</keyword>
<dbReference type="RefSeq" id="WP_198125761.1">
    <property type="nucleotide sequence ID" value="NZ_JAECZC010000030.1"/>
</dbReference>
<keyword evidence="2" id="KW-0489">Methyltransferase</keyword>
<evidence type="ECO:0000313" key="2">
    <source>
        <dbReference type="EMBL" id="MBH8563900.1"/>
    </source>
</evidence>
<dbReference type="Pfam" id="PF05050">
    <property type="entry name" value="Methyltransf_21"/>
    <property type="match status" value="1"/>
</dbReference>
<protein>
    <submittedName>
        <fullName evidence="2">FkbM family methyltransferase</fullName>
    </submittedName>
</protein>
<dbReference type="InterPro" id="IPR006342">
    <property type="entry name" value="FkbM_mtfrase"/>
</dbReference>
<dbReference type="SUPFAM" id="SSF53335">
    <property type="entry name" value="S-adenosyl-L-methionine-dependent methyltransferases"/>
    <property type="match status" value="1"/>
</dbReference>
<organism evidence="2 3">
    <name type="scientific">Amazonocrinis nigriterrae CENA67</name>
    <dbReference type="NCBI Taxonomy" id="2794033"/>
    <lineage>
        <taxon>Bacteria</taxon>
        <taxon>Bacillati</taxon>
        <taxon>Cyanobacteriota</taxon>
        <taxon>Cyanophyceae</taxon>
        <taxon>Nostocales</taxon>
        <taxon>Nostocaceae</taxon>
        <taxon>Amazonocrinis</taxon>
        <taxon>Amazonocrinis nigriterrae</taxon>
    </lineage>
</organism>
<name>A0A8J7HUZ9_9NOST</name>
<feature type="domain" description="Methyltransferase FkbM" evidence="1">
    <location>
        <begin position="70"/>
        <end position="219"/>
    </location>
</feature>
<reference evidence="2 3" key="1">
    <citation type="journal article" date="2021" name="Int. J. Syst. Evol. Microbiol.">
        <title>Amazonocrinis nigriterrae gen. nov., sp. nov., Atlanticothrix silvestris gen. nov., sp. nov. and Dendronalium phyllosphericum gen. nov., sp. nov., nostocacean cyanobacteria from Brazilian environments.</title>
        <authorList>
            <person name="Alvarenga D.O."/>
            <person name="Andreote A.P.D."/>
            <person name="Branco L.H.Z."/>
            <person name="Delbaje E."/>
            <person name="Cruz R.B."/>
            <person name="Varani A.M."/>
            <person name="Fiore M.F."/>
        </authorList>
    </citation>
    <scope>NUCLEOTIDE SEQUENCE [LARGE SCALE GENOMIC DNA]</scope>
    <source>
        <strain evidence="2 3">CENA67</strain>
    </source>
</reference>
<dbReference type="GO" id="GO:0032259">
    <property type="term" value="P:methylation"/>
    <property type="evidence" value="ECO:0007669"/>
    <property type="project" value="UniProtKB-KW"/>
</dbReference>
<dbReference type="PANTHER" id="PTHR34203">
    <property type="entry name" value="METHYLTRANSFERASE, FKBM FAMILY PROTEIN"/>
    <property type="match status" value="1"/>
</dbReference>
<dbReference type="Proteomes" id="UP000632766">
    <property type="component" value="Unassembled WGS sequence"/>
</dbReference>
<accession>A0A8J7HUZ9</accession>
<dbReference type="Gene3D" id="3.40.50.150">
    <property type="entry name" value="Vaccinia Virus protein VP39"/>
    <property type="match status" value="1"/>
</dbReference>
<dbReference type="AlphaFoldDB" id="A0A8J7HUZ9"/>
<dbReference type="NCBIfam" id="TIGR01444">
    <property type="entry name" value="fkbM_fam"/>
    <property type="match status" value="1"/>
</dbReference>
<dbReference type="GO" id="GO:0008168">
    <property type="term" value="F:methyltransferase activity"/>
    <property type="evidence" value="ECO:0007669"/>
    <property type="project" value="UniProtKB-KW"/>
</dbReference>
<dbReference type="PANTHER" id="PTHR34203:SF15">
    <property type="entry name" value="SLL1173 PROTEIN"/>
    <property type="match status" value="1"/>
</dbReference>
<dbReference type="InterPro" id="IPR029063">
    <property type="entry name" value="SAM-dependent_MTases_sf"/>
</dbReference>
<evidence type="ECO:0000313" key="3">
    <source>
        <dbReference type="Proteomes" id="UP000632766"/>
    </source>
</evidence>
<gene>
    <name evidence="2" type="ORF">I8748_17190</name>
</gene>
<keyword evidence="3" id="KW-1185">Reference proteome</keyword>